<dbReference type="AlphaFoldDB" id="A0A9W8U0W1"/>
<keyword evidence="3" id="KW-1185">Reference proteome</keyword>
<evidence type="ECO:0000313" key="2">
    <source>
        <dbReference type="EMBL" id="KAJ3747926.1"/>
    </source>
</evidence>
<feature type="region of interest" description="Disordered" evidence="1">
    <location>
        <begin position="216"/>
        <end position="258"/>
    </location>
</feature>
<feature type="region of interest" description="Disordered" evidence="1">
    <location>
        <begin position="115"/>
        <end position="154"/>
    </location>
</feature>
<feature type="compositionally biased region" description="Low complexity" evidence="1">
    <location>
        <begin position="216"/>
        <end position="225"/>
    </location>
</feature>
<evidence type="ECO:0000313" key="3">
    <source>
        <dbReference type="Proteomes" id="UP001142393"/>
    </source>
</evidence>
<sequence length="319" mass="34747">MQRRDIPPLTISSRRRQFGGLASQSREILIVTDTRDTVQGMGSHNPVSPRNSSTPNLPLNIGLHTMDTVPALPASPLSETIPRPNLIPRKTSPPNFLTLNSSPLSPPTPFSPLFTMPMTPPPSPLKSSSRPPSRESTKSLPVPIHTPTPPNFPRVFHRNSSPAVHTGIWQNTNAYGEAPQFSRHNMGSDVVMPIPARSRQAKPITIVEPILVVRSPSPVASTSSSKTDFLAPPPFRRNAHSRKRSNSTSAVLDQKSELKQPVVHDLPISEFTSNTPHGGLGSLRARTKSVISRSKHFVHSRAQAISNVDSILGPTVQRN</sequence>
<comment type="caution">
    <text evidence="2">The sequence shown here is derived from an EMBL/GenBank/DDBJ whole genome shotgun (WGS) entry which is preliminary data.</text>
</comment>
<protein>
    <submittedName>
        <fullName evidence="2">Uncharacterized protein</fullName>
    </submittedName>
</protein>
<reference evidence="2 3" key="1">
    <citation type="journal article" date="2023" name="Proc. Natl. Acad. Sci. U.S.A.">
        <title>A global phylogenomic analysis of the shiitake genus Lentinula.</title>
        <authorList>
            <person name="Sierra-Patev S."/>
            <person name="Min B."/>
            <person name="Naranjo-Ortiz M."/>
            <person name="Looney B."/>
            <person name="Konkel Z."/>
            <person name="Slot J.C."/>
            <person name="Sakamoto Y."/>
            <person name="Steenwyk J.L."/>
            <person name="Rokas A."/>
            <person name="Carro J."/>
            <person name="Camarero S."/>
            <person name="Ferreira P."/>
            <person name="Molpeceres G."/>
            <person name="Ruiz-Duenas F.J."/>
            <person name="Serrano A."/>
            <person name="Henrissat B."/>
            <person name="Drula E."/>
            <person name="Hughes K.W."/>
            <person name="Mata J.L."/>
            <person name="Ishikawa N.K."/>
            <person name="Vargas-Isla R."/>
            <person name="Ushijima S."/>
            <person name="Smith C.A."/>
            <person name="Donoghue J."/>
            <person name="Ahrendt S."/>
            <person name="Andreopoulos W."/>
            <person name="He G."/>
            <person name="LaButti K."/>
            <person name="Lipzen A."/>
            <person name="Ng V."/>
            <person name="Riley R."/>
            <person name="Sandor L."/>
            <person name="Barry K."/>
            <person name="Martinez A.T."/>
            <person name="Xiao Y."/>
            <person name="Gibbons J.G."/>
            <person name="Terashima K."/>
            <person name="Grigoriev I.V."/>
            <person name="Hibbett D."/>
        </authorList>
    </citation>
    <scope>NUCLEOTIDE SEQUENCE [LARGE SCALE GENOMIC DNA]</scope>
    <source>
        <strain evidence="2 3">TFB7810</strain>
    </source>
</reference>
<gene>
    <name evidence="2" type="ORF">DFH05DRAFT_866500</name>
</gene>
<name>A0A9W8U0W1_9AGAR</name>
<organism evidence="2 3">
    <name type="scientific">Lentinula detonsa</name>
    <dbReference type="NCBI Taxonomy" id="2804962"/>
    <lineage>
        <taxon>Eukaryota</taxon>
        <taxon>Fungi</taxon>
        <taxon>Dikarya</taxon>
        <taxon>Basidiomycota</taxon>
        <taxon>Agaricomycotina</taxon>
        <taxon>Agaricomycetes</taxon>
        <taxon>Agaricomycetidae</taxon>
        <taxon>Agaricales</taxon>
        <taxon>Marasmiineae</taxon>
        <taxon>Omphalotaceae</taxon>
        <taxon>Lentinula</taxon>
    </lineage>
</organism>
<evidence type="ECO:0000256" key="1">
    <source>
        <dbReference type="SAM" id="MobiDB-lite"/>
    </source>
</evidence>
<proteinExistence type="predicted"/>
<dbReference type="EMBL" id="JANVFU010000003">
    <property type="protein sequence ID" value="KAJ3747926.1"/>
    <property type="molecule type" value="Genomic_DNA"/>
</dbReference>
<accession>A0A9W8U0W1</accession>
<dbReference type="Proteomes" id="UP001142393">
    <property type="component" value="Unassembled WGS sequence"/>
</dbReference>